<evidence type="ECO:0000313" key="1">
    <source>
        <dbReference type="EMBL" id="ABF39610.1"/>
    </source>
</evidence>
<name>Q1IU40_KORVE</name>
<sequence>MSSPIILTVNWSATSGYSLTPPNPDINNGGTARFTSPNKPATIHFTPTNTPFGASKMVPMGGSVDVPVGAAEYQVQYSIAAVQATTGVAATAGTSTVRLGVSSGTIKVGSG</sequence>
<reference evidence="1 2" key="1">
    <citation type="journal article" date="2009" name="Appl. Environ. Microbiol.">
        <title>Three genomes from the phylum Acidobacteria provide insight into the lifestyles of these microorganisms in soils.</title>
        <authorList>
            <person name="Ward N.L."/>
            <person name="Challacombe J.F."/>
            <person name="Janssen P.H."/>
            <person name="Henrissat B."/>
            <person name="Coutinho P.M."/>
            <person name="Wu M."/>
            <person name="Xie G."/>
            <person name="Haft D.H."/>
            <person name="Sait M."/>
            <person name="Badger J."/>
            <person name="Barabote R.D."/>
            <person name="Bradley B."/>
            <person name="Brettin T.S."/>
            <person name="Brinkac L.M."/>
            <person name="Bruce D."/>
            <person name="Creasy T."/>
            <person name="Daugherty S.C."/>
            <person name="Davidsen T.M."/>
            <person name="DeBoy R.T."/>
            <person name="Detter J.C."/>
            <person name="Dodson R.J."/>
            <person name="Durkin A.S."/>
            <person name="Ganapathy A."/>
            <person name="Gwinn-Giglio M."/>
            <person name="Han C.S."/>
            <person name="Khouri H."/>
            <person name="Kiss H."/>
            <person name="Kothari S.P."/>
            <person name="Madupu R."/>
            <person name="Nelson K.E."/>
            <person name="Nelson W.C."/>
            <person name="Paulsen I."/>
            <person name="Penn K."/>
            <person name="Ren Q."/>
            <person name="Rosovitz M.J."/>
            <person name="Selengut J.D."/>
            <person name="Shrivastava S."/>
            <person name="Sullivan S.A."/>
            <person name="Tapia R."/>
            <person name="Thompson L.S."/>
            <person name="Watkins K.L."/>
            <person name="Yang Q."/>
            <person name="Yu C."/>
            <person name="Zafar N."/>
            <person name="Zhou L."/>
            <person name="Kuske C.R."/>
        </authorList>
    </citation>
    <scope>NUCLEOTIDE SEQUENCE [LARGE SCALE GENOMIC DNA]</scope>
    <source>
        <strain evidence="1 2">Ellin345</strain>
    </source>
</reference>
<accession>Q1IU40</accession>
<dbReference type="EMBL" id="CP000360">
    <property type="protein sequence ID" value="ABF39610.1"/>
    <property type="molecule type" value="Genomic_DNA"/>
</dbReference>
<gene>
    <name evidence="1" type="ordered locus">Acid345_0605</name>
</gene>
<evidence type="ECO:0000313" key="2">
    <source>
        <dbReference type="Proteomes" id="UP000002432"/>
    </source>
</evidence>
<dbReference type="RefSeq" id="WP_011521412.1">
    <property type="nucleotide sequence ID" value="NC_008009.1"/>
</dbReference>
<dbReference type="HOGENOM" id="CLU_2155034_0_0_0"/>
<organism evidence="1 2">
    <name type="scientific">Koribacter versatilis (strain Ellin345)</name>
    <dbReference type="NCBI Taxonomy" id="204669"/>
    <lineage>
        <taxon>Bacteria</taxon>
        <taxon>Pseudomonadati</taxon>
        <taxon>Acidobacteriota</taxon>
        <taxon>Terriglobia</taxon>
        <taxon>Terriglobales</taxon>
        <taxon>Candidatus Korobacteraceae</taxon>
        <taxon>Candidatus Korobacter</taxon>
    </lineage>
</organism>
<proteinExistence type="predicted"/>
<dbReference type="EnsemblBacteria" id="ABF39610">
    <property type="protein sequence ID" value="ABF39610"/>
    <property type="gene ID" value="Acid345_0605"/>
</dbReference>
<protein>
    <submittedName>
        <fullName evidence="1">Uncharacterized protein</fullName>
    </submittedName>
</protein>
<dbReference type="Proteomes" id="UP000002432">
    <property type="component" value="Chromosome"/>
</dbReference>
<dbReference type="STRING" id="204669.Acid345_0605"/>
<keyword evidence="2" id="KW-1185">Reference proteome</keyword>
<dbReference type="AlphaFoldDB" id="Q1IU40"/>
<dbReference type="KEGG" id="aba:Acid345_0605"/>